<protein>
    <recommendedName>
        <fullName evidence="4">Cytochrome C assembly protein</fullName>
    </recommendedName>
</protein>
<evidence type="ECO:0000313" key="3">
    <source>
        <dbReference type="Proteomes" id="UP000318017"/>
    </source>
</evidence>
<keyword evidence="1" id="KW-0812">Transmembrane</keyword>
<accession>A0A518GHR4</accession>
<feature type="transmembrane region" description="Helical" evidence="1">
    <location>
        <begin position="135"/>
        <end position="157"/>
    </location>
</feature>
<feature type="transmembrane region" description="Helical" evidence="1">
    <location>
        <begin position="70"/>
        <end position="90"/>
    </location>
</feature>
<evidence type="ECO:0000313" key="2">
    <source>
        <dbReference type="EMBL" id="QDV28136.1"/>
    </source>
</evidence>
<keyword evidence="1" id="KW-0472">Membrane</keyword>
<dbReference type="AlphaFoldDB" id="A0A518GHR4"/>
<evidence type="ECO:0008006" key="4">
    <source>
        <dbReference type="Google" id="ProtNLM"/>
    </source>
</evidence>
<evidence type="ECO:0000256" key="1">
    <source>
        <dbReference type="SAM" id="Phobius"/>
    </source>
</evidence>
<keyword evidence="3" id="KW-1185">Reference proteome</keyword>
<name>A0A518GHR4_9BACT</name>
<dbReference type="Proteomes" id="UP000318017">
    <property type="component" value="Chromosome"/>
</dbReference>
<feature type="transmembrane region" description="Helical" evidence="1">
    <location>
        <begin position="250"/>
        <end position="269"/>
    </location>
</feature>
<organism evidence="2 3">
    <name type="scientific">Aureliella helgolandensis</name>
    <dbReference type="NCBI Taxonomy" id="2527968"/>
    <lineage>
        <taxon>Bacteria</taxon>
        <taxon>Pseudomonadati</taxon>
        <taxon>Planctomycetota</taxon>
        <taxon>Planctomycetia</taxon>
        <taxon>Pirellulales</taxon>
        <taxon>Pirellulaceae</taxon>
        <taxon>Aureliella</taxon>
    </lineage>
</organism>
<proteinExistence type="predicted"/>
<feature type="transmembrane region" description="Helical" evidence="1">
    <location>
        <begin position="34"/>
        <end position="50"/>
    </location>
</feature>
<sequence>MLTGVSVSCFLLSYVVVLVVEASRFLFKLPGRSVVLIAMLSAGLAAHSIFVFNEMIVGVPSSAPELLSSWFQWAVIAAWGLAVACLILTIRNPDRAMGLFLIPVVLGLIGLAQLVREAPPFHPSTTVNLWRAIHGVSLLVGTMIICFGFAFGLMYLVQSHRLKSKVRSRGGLRLPTLEFLQSMNRSSLFISTVSLGLGLLSGIVLNLGRDGQIAWYSGGILFTVVLFAWSLIASLMELSSSSALGGRQSAYLAIANFFFLVVVLGLVLFSSHGIPPIPSTTVGFSQELLGQVTQGPI</sequence>
<feature type="transmembrane region" description="Helical" evidence="1">
    <location>
        <begin position="188"/>
        <end position="207"/>
    </location>
</feature>
<gene>
    <name evidence="2" type="ORF">Q31a_65310</name>
</gene>
<dbReference type="EMBL" id="CP036298">
    <property type="protein sequence ID" value="QDV28136.1"/>
    <property type="molecule type" value="Genomic_DNA"/>
</dbReference>
<reference evidence="2 3" key="1">
    <citation type="submission" date="2019-02" db="EMBL/GenBank/DDBJ databases">
        <title>Deep-cultivation of Planctomycetes and their phenomic and genomic characterization uncovers novel biology.</title>
        <authorList>
            <person name="Wiegand S."/>
            <person name="Jogler M."/>
            <person name="Boedeker C."/>
            <person name="Pinto D."/>
            <person name="Vollmers J."/>
            <person name="Rivas-Marin E."/>
            <person name="Kohn T."/>
            <person name="Peeters S.H."/>
            <person name="Heuer A."/>
            <person name="Rast P."/>
            <person name="Oberbeckmann S."/>
            <person name="Bunk B."/>
            <person name="Jeske O."/>
            <person name="Meyerdierks A."/>
            <person name="Storesund J.E."/>
            <person name="Kallscheuer N."/>
            <person name="Luecker S."/>
            <person name="Lage O.M."/>
            <person name="Pohl T."/>
            <person name="Merkel B.J."/>
            <person name="Hornburger P."/>
            <person name="Mueller R.-W."/>
            <person name="Bruemmer F."/>
            <person name="Labrenz M."/>
            <person name="Spormann A.M."/>
            <person name="Op den Camp H."/>
            <person name="Overmann J."/>
            <person name="Amann R."/>
            <person name="Jetten M.S.M."/>
            <person name="Mascher T."/>
            <person name="Medema M.H."/>
            <person name="Devos D.P."/>
            <person name="Kaster A.-K."/>
            <person name="Ovreas L."/>
            <person name="Rohde M."/>
            <person name="Galperin M.Y."/>
            <person name="Jogler C."/>
        </authorList>
    </citation>
    <scope>NUCLEOTIDE SEQUENCE [LARGE SCALE GENOMIC DNA]</scope>
    <source>
        <strain evidence="2 3">Q31a</strain>
    </source>
</reference>
<dbReference type="KEGG" id="ahel:Q31a_65310"/>
<keyword evidence="1" id="KW-1133">Transmembrane helix</keyword>
<feature type="transmembrane region" description="Helical" evidence="1">
    <location>
        <begin position="6"/>
        <end position="27"/>
    </location>
</feature>
<feature type="transmembrane region" description="Helical" evidence="1">
    <location>
        <begin position="213"/>
        <end position="238"/>
    </location>
</feature>
<feature type="transmembrane region" description="Helical" evidence="1">
    <location>
        <begin position="97"/>
        <end position="115"/>
    </location>
</feature>